<name>A0ABN8RPI3_9CNID</name>
<sequence>AKCKRSLQVLREHAKNSTCPYGLQYRLRPHIPVVQFDREFQTNLDQNGRLANAELLMLKIKQQKKNLHVHVTANNEAIQAQQQLLQDLYPHLSAEFLGNQKLCCQQKGLESKGHEKNNHKVQQICNLASMQAQLSELQKMFCKDSEAVN</sequence>
<dbReference type="Proteomes" id="UP001159405">
    <property type="component" value="Unassembled WGS sequence"/>
</dbReference>
<feature type="non-terminal residue" evidence="1">
    <location>
        <position position="1"/>
    </location>
</feature>
<accession>A0ABN8RPI3</accession>
<comment type="caution">
    <text evidence="1">The sequence shown here is derived from an EMBL/GenBank/DDBJ whole genome shotgun (WGS) entry which is preliminary data.</text>
</comment>
<dbReference type="EMBL" id="CALNXK010000286">
    <property type="protein sequence ID" value="CAH3180868.1"/>
    <property type="molecule type" value="Genomic_DNA"/>
</dbReference>
<evidence type="ECO:0000313" key="2">
    <source>
        <dbReference type="Proteomes" id="UP001159405"/>
    </source>
</evidence>
<gene>
    <name evidence="1" type="ORF">PLOB_00023997</name>
</gene>
<feature type="non-terminal residue" evidence="1">
    <location>
        <position position="149"/>
    </location>
</feature>
<keyword evidence="2" id="KW-1185">Reference proteome</keyword>
<evidence type="ECO:0000313" key="1">
    <source>
        <dbReference type="EMBL" id="CAH3180868.1"/>
    </source>
</evidence>
<organism evidence="1 2">
    <name type="scientific">Porites lobata</name>
    <dbReference type="NCBI Taxonomy" id="104759"/>
    <lineage>
        <taxon>Eukaryota</taxon>
        <taxon>Metazoa</taxon>
        <taxon>Cnidaria</taxon>
        <taxon>Anthozoa</taxon>
        <taxon>Hexacorallia</taxon>
        <taxon>Scleractinia</taxon>
        <taxon>Fungiina</taxon>
        <taxon>Poritidae</taxon>
        <taxon>Porites</taxon>
    </lineage>
</organism>
<protein>
    <submittedName>
        <fullName evidence="1">Uncharacterized protein</fullName>
    </submittedName>
</protein>
<proteinExistence type="predicted"/>
<reference evidence="1 2" key="1">
    <citation type="submission" date="2022-05" db="EMBL/GenBank/DDBJ databases">
        <authorList>
            <consortium name="Genoscope - CEA"/>
            <person name="William W."/>
        </authorList>
    </citation>
    <scope>NUCLEOTIDE SEQUENCE [LARGE SCALE GENOMIC DNA]</scope>
</reference>